<dbReference type="Pfam" id="PF00023">
    <property type="entry name" value="Ank"/>
    <property type="match status" value="1"/>
</dbReference>
<evidence type="ECO:0000313" key="3">
    <source>
        <dbReference type="Proteomes" id="UP001168146"/>
    </source>
</evidence>
<dbReference type="Proteomes" id="UP001168146">
    <property type="component" value="Unassembled WGS sequence"/>
</dbReference>
<dbReference type="SMART" id="SM00248">
    <property type="entry name" value="ANK"/>
    <property type="match status" value="3"/>
</dbReference>
<dbReference type="AlphaFoldDB" id="A0AAN6FKR1"/>
<accession>A0AAN6FKR1</accession>
<dbReference type="SUPFAM" id="SSF48403">
    <property type="entry name" value="Ankyrin repeat"/>
    <property type="match status" value="1"/>
</dbReference>
<evidence type="ECO:0000256" key="1">
    <source>
        <dbReference type="PROSITE-ProRule" id="PRU00023"/>
    </source>
</evidence>
<gene>
    <name evidence="2" type="ORF">LTR82_008745</name>
</gene>
<feature type="repeat" description="ANK" evidence="1">
    <location>
        <begin position="254"/>
        <end position="283"/>
    </location>
</feature>
<organism evidence="2 3">
    <name type="scientific">Friedmanniomyces endolithicus</name>
    <dbReference type="NCBI Taxonomy" id="329885"/>
    <lineage>
        <taxon>Eukaryota</taxon>
        <taxon>Fungi</taxon>
        <taxon>Dikarya</taxon>
        <taxon>Ascomycota</taxon>
        <taxon>Pezizomycotina</taxon>
        <taxon>Dothideomycetes</taxon>
        <taxon>Dothideomycetidae</taxon>
        <taxon>Mycosphaerellales</taxon>
        <taxon>Teratosphaeriaceae</taxon>
        <taxon>Friedmanniomyces</taxon>
    </lineage>
</organism>
<dbReference type="PANTHER" id="PTHR24133">
    <property type="entry name" value="ANKYRIN DOMAIN-CONTAINING"/>
    <property type="match status" value="1"/>
</dbReference>
<protein>
    <recommendedName>
        <fullName evidence="4">Ankyrin repeat domain-containing protein</fullName>
    </recommendedName>
</protein>
<name>A0AAN6FKR1_9PEZI</name>
<evidence type="ECO:0000313" key="2">
    <source>
        <dbReference type="EMBL" id="KAK0320228.1"/>
    </source>
</evidence>
<reference evidence="2" key="1">
    <citation type="submission" date="2021-12" db="EMBL/GenBank/DDBJ databases">
        <title>Black yeast isolated from Biological Soil Crust.</title>
        <authorList>
            <person name="Kurbessoian T."/>
        </authorList>
    </citation>
    <scope>NUCLEOTIDE SEQUENCE</scope>
    <source>
        <strain evidence="2">CCFEE 5208</strain>
    </source>
</reference>
<dbReference type="InterPro" id="IPR002110">
    <property type="entry name" value="Ankyrin_rpt"/>
</dbReference>
<evidence type="ECO:0008006" key="4">
    <source>
        <dbReference type="Google" id="ProtNLM"/>
    </source>
</evidence>
<dbReference type="PROSITE" id="PS50088">
    <property type="entry name" value="ANK_REPEAT"/>
    <property type="match status" value="1"/>
</dbReference>
<keyword evidence="1" id="KW-0040">ANK repeat</keyword>
<dbReference type="EMBL" id="JASUXU010000026">
    <property type="protein sequence ID" value="KAK0320228.1"/>
    <property type="molecule type" value="Genomic_DNA"/>
</dbReference>
<comment type="caution">
    <text evidence="2">The sequence shown here is derived from an EMBL/GenBank/DDBJ whole genome shotgun (WGS) entry which is preliminary data.</text>
</comment>
<dbReference type="InterPro" id="IPR036770">
    <property type="entry name" value="Ankyrin_rpt-contain_sf"/>
</dbReference>
<proteinExistence type="predicted"/>
<dbReference type="InterPro" id="IPR052391">
    <property type="entry name" value="E3_Ligase-Neurotoxin"/>
</dbReference>
<dbReference type="Gene3D" id="1.25.40.20">
    <property type="entry name" value="Ankyrin repeat-containing domain"/>
    <property type="match status" value="2"/>
</dbReference>
<dbReference type="PANTHER" id="PTHR24133:SF40">
    <property type="entry name" value="ANKYRIN REPEAT DOMAIN 44"/>
    <property type="match status" value="1"/>
</dbReference>
<sequence>MALLAFDSAQDPWEMDLVTHLGALPQLDPIERLPTVRMKNETPEAGDPDLQAAICAIENADLAATKRVTSRIRNADGAYSRRLQYCLLRAVQSENDSLVREILSRGVRVSKETLKAAIRVKALPLLSSFRESGWDINEPLGPWQPPCLSLCIHDPELVTWFLQNGADPDRRCEIDLTPLSTAVEAAPLEIIDLMLASSEQVGHGQLLHYAVRREAKDRLEVLRLVLSRGARIDHVMYENDLKSYHMQKAFGLGTALHEAARLSRIDVIEVLAAKGANPLVEDSLGRTPLQVAELLENRAAAEVLRRISAMARPPEYQFTVAARLQDAWR</sequence>